<reference evidence="3" key="1">
    <citation type="submission" date="2020-05" db="EMBL/GenBank/DDBJ databases">
        <authorList>
            <person name="Chiriac C."/>
            <person name="Salcher M."/>
            <person name="Ghai R."/>
            <person name="Kavagutti S V."/>
        </authorList>
    </citation>
    <scope>NUCLEOTIDE SEQUENCE</scope>
</reference>
<dbReference type="PANTHER" id="PTHR43591:SF97">
    <property type="entry name" value="CLASS I SAM-DEPENDENT METHYLTRANSFERASE"/>
    <property type="match status" value="1"/>
</dbReference>
<evidence type="ECO:0000313" key="4">
    <source>
        <dbReference type="EMBL" id="CAB4895274.1"/>
    </source>
</evidence>
<dbReference type="SUPFAM" id="SSF53335">
    <property type="entry name" value="S-adenosyl-L-methionine-dependent methyltransferases"/>
    <property type="match status" value="1"/>
</dbReference>
<dbReference type="Pfam" id="PF13649">
    <property type="entry name" value="Methyltransf_25"/>
    <property type="match status" value="1"/>
</dbReference>
<sequence length="184" mass="19850">MSTNWDGQEYQQRFDALAATGKSMHGEADFVMRYTPATVLDAGCGTGRVGIELAARGVSVVGVDPDASMLATARLLAPQIEWHLESMVDCDLQRTFDCVLMAGNVPLFTPVGTTAALFAGCARHLAIGGLLITGFQLGRRYSAQEQDADCAACGLDLQEQFSTWTREPFVNSSQYRVTVHARVA</sequence>
<dbReference type="EMBL" id="CAFBMG010000028">
    <property type="protein sequence ID" value="CAB4895274.1"/>
    <property type="molecule type" value="Genomic_DNA"/>
</dbReference>
<dbReference type="EMBL" id="CAEZYU010000058">
    <property type="protein sequence ID" value="CAB4745176.1"/>
    <property type="molecule type" value="Genomic_DNA"/>
</dbReference>
<dbReference type="CDD" id="cd02440">
    <property type="entry name" value="AdoMet_MTases"/>
    <property type="match status" value="1"/>
</dbReference>
<dbReference type="InterPro" id="IPR029063">
    <property type="entry name" value="SAM-dependent_MTases_sf"/>
</dbReference>
<dbReference type="EMBL" id="CAEZSF010000009">
    <property type="protein sequence ID" value="CAB4530303.1"/>
    <property type="molecule type" value="Genomic_DNA"/>
</dbReference>
<dbReference type="InterPro" id="IPR041698">
    <property type="entry name" value="Methyltransf_25"/>
</dbReference>
<evidence type="ECO:0000313" key="2">
    <source>
        <dbReference type="EMBL" id="CAB4530303.1"/>
    </source>
</evidence>
<dbReference type="AlphaFoldDB" id="A0A6J6TDC2"/>
<evidence type="ECO:0000259" key="1">
    <source>
        <dbReference type="Pfam" id="PF13649"/>
    </source>
</evidence>
<organism evidence="3">
    <name type="scientific">freshwater metagenome</name>
    <dbReference type="NCBI Taxonomy" id="449393"/>
    <lineage>
        <taxon>unclassified sequences</taxon>
        <taxon>metagenomes</taxon>
        <taxon>ecological metagenomes</taxon>
    </lineage>
</organism>
<protein>
    <submittedName>
        <fullName evidence="3">Unannotated protein</fullName>
    </submittedName>
</protein>
<proteinExistence type="predicted"/>
<accession>A0A6J6TDC2</accession>
<evidence type="ECO:0000313" key="3">
    <source>
        <dbReference type="EMBL" id="CAB4745176.1"/>
    </source>
</evidence>
<feature type="domain" description="Methyltransferase" evidence="1">
    <location>
        <begin position="39"/>
        <end position="129"/>
    </location>
</feature>
<dbReference type="PANTHER" id="PTHR43591">
    <property type="entry name" value="METHYLTRANSFERASE"/>
    <property type="match status" value="1"/>
</dbReference>
<dbReference type="GO" id="GO:0008168">
    <property type="term" value="F:methyltransferase activity"/>
    <property type="evidence" value="ECO:0007669"/>
    <property type="project" value="TreeGrafter"/>
</dbReference>
<gene>
    <name evidence="2" type="ORF">UFOPK1358_00199</name>
    <name evidence="3" type="ORF">UFOPK2766_01319</name>
    <name evidence="4" type="ORF">UFOPK3519_00539</name>
</gene>
<dbReference type="Gene3D" id="3.40.50.150">
    <property type="entry name" value="Vaccinia Virus protein VP39"/>
    <property type="match status" value="1"/>
</dbReference>
<name>A0A6J6TDC2_9ZZZZ</name>